<comment type="caution">
    <text evidence="1">The sequence shown here is derived from an EMBL/GenBank/DDBJ whole genome shotgun (WGS) entry which is preliminary data.</text>
</comment>
<name>A0ABQ4QPJ2_9HYPH</name>
<gene>
    <name evidence="1" type="ORF">AFCDBAGC_4619</name>
</gene>
<sequence length="55" mass="6153">MAPMSQSVFFSGIQCLAFSVVQMVISQITPRIIPAVKVANALDEPNSWRLVYNQR</sequence>
<dbReference type="EMBL" id="BPQG01000088">
    <property type="protein sequence ID" value="GJD46735.1"/>
    <property type="molecule type" value="Genomic_DNA"/>
</dbReference>
<accession>A0ABQ4QPJ2</accession>
<reference evidence="1 2" key="1">
    <citation type="journal article" date="2021" name="Front. Microbiol.">
        <title>Comprehensive Comparative Genomics and Phenotyping of Methylobacterium Species.</title>
        <authorList>
            <person name="Alessa O."/>
            <person name="Ogura Y."/>
            <person name="Fujitani Y."/>
            <person name="Takami H."/>
            <person name="Hayashi T."/>
            <person name="Sahin N."/>
            <person name="Tani A."/>
        </authorList>
    </citation>
    <scope>NUCLEOTIDE SEQUENCE [LARGE SCALE GENOMIC DNA]</scope>
    <source>
        <strain evidence="1 2">DSM 23679</strain>
    </source>
</reference>
<protein>
    <submittedName>
        <fullName evidence="1">Uncharacterized protein</fullName>
    </submittedName>
</protein>
<keyword evidence="2" id="KW-1185">Reference proteome</keyword>
<evidence type="ECO:0000313" key="1">
    <source>
        <dbReference type="EMBL" id="GJD46735.1"/>
    </source>
</evidence>
<dbReference type="Proteomes" id="UP001055117">
    <property type="component" value="Unassembled WGS sequence"/>
</dbReference>
<proteinExistence type="predicted"/>
<organism evidence="1 2">
    <name type="scientific">Methylobacterium cerastii</name>
    <dbReference type="NCBI Taxonomy" id="932741"/>
    <lineage>
        <taxon>Bacteria</taxon>
        <taxon>Pseudomonadati</taxon>
        <taxon>Pseudomonadota</taxon>
        <taxon>Alphaproteobacteria</taxon>
        <taxon>Hyphomicrobiales</taxon>
        <taxon>Methylobacteriaceae</taxon>
        <taxon>Methylobacterium</taxon>
    </lineage>
</organism>
<evidence type="ECO:0000313" key="2">
    <source>
        <dbReference type="Proteomes" id="UP001055117"/>
    </source>
</evidence>